<name>A0AAU7DJY8_9BACT</name>
<accession>A0AAU7DJY8</accession>
<reference evidence="1" key="1">
    <citation type="submission" date="2023-03" db="EMBL/GenBank/DDBJ databases">
        <title>Edaphobacter sp.</title>
        <authorList>
            <person name="Huber K.J."/>
            <person name="Papendorf J."/>
            <person name="Pilke C."/>
            <person name="Bunk B."/>
            <person name="Sproeer C."/>
            <person name="Pester M."/>
        </authorList>
    </citation>
    <scope>NUCLEOTIDE SEQUENCE</scope>
    <source>
        <strain evidence="1">DSM 110680</strain>
    </source>
</reference>
<evidence type="ECO:0000313" key="1">
    <source>
        <dbReference type="EMBL" id="XBH17646.1"/>
    </source>
</evidence>
<gene>
    <name evidence="1" type="ORF">P8935_24155</name>
</gene>
<dbReference type="RefSeq" id="WP_348262871.1">
    <property type="nucleotide sequence ID" value="NZ_CP121196.1"/>
</dbReference>
<organism evidence="1">
    <name type="scientific">Telmatobacter sp. DSM 110680</name>
    <dbReference type="NCBI Taxonomy" id="3036704"/>
    <lineage>
        <taxon>Bacteria</taxon>
        <taxon>Pseudomonadati</taxon>
        <taxon>Acidobacteriota</taxon>
        <taxon>Terriglobia</taxon>
        <taxon>Terriglobales</taxon>
        <taxon>Acidobacteriaceae</taxon>
        <taxon>Telmatobacter</taxon>
    </lineage>
</organism>
<dbReference type="AlphaFoldDB" id="A0AAU7DJY8"/>
<protein>
    <submittedName>
        <fullName evidence="1">Uncharacterized protein</fullName>
    </submittedName>
</protein>
<sequence length="84" mass="9432">MPLTPTLQTRYDENSIPISAKCSLCGERMPQGTPRITDPIENVAWFSSQFGLHVAQIHPEIEARTWVGKSKKSNARHTQKEVKG</sequence>
<proteinExistence type="predicted"/>
<dbReference type="EMBL" id="CP121196">
    <property type="protein sequence ID" value="XBH17646.1"/>
    <property type="molecule type" value="Genomic_DNA"/>
</dbReference>